<dbReference type="Gene3D" id="1.10.8.10">
    <property type="entry name" value="DNA helicase RuvA subunit, C-terminal domain"/>
    <property type="match status" value="1"/>
</dbReference>
<evidence type="ECO:0000313" key="2">
    <source>
        <dbReference type="Proteomes" id="UP001608902"/>
    </source>
</evidence>
<dbReference type="EMBL" id="JBGFUD010024584">
    <property type="protein sequence ID" value="MFH4984961.1"/>
    <property type="molecule type" value="Genomic_DNA"/>
</dbReference>
<proteinExistence type="predicted"/>
<dbReference type="Proteomes" id="UP001608902">
    <property type="component" value="Unassembled WGS sequence"/>
</dbReference>
<comment type="caution">
    <text evidence="1">The sequence shown here is derived from an EMBL/GenBank/DDBJ whole genome shotgun (WGS) entry which is preliminary data.</text>
</comment>
<name>A0ABD6EZR2_9BILA</name>
<accession>A0ABD6EZR2</accession>
<dbReference type="InterPro" id="IPR009060">
    <property type="entry name" value="UBA-like_sf"/>
</dbReference>
<sequence>MNEYGPLDDEQMDKLRQFQEVTNCQDTDMAIAKLASLEWDVNRAIDLQLNDEEMDTNNPSAEVIETTSTEQYAFDFSTHYFVSSPN</sequence>
<dbReference type="AlphaFoldDB" id="A0ABD6EZR2"/>
<evidence type="ECO:0008006" key="3">
    <source>
        <dbReference type="Google" id="ProtNLM"/>
    </source>
</evidence>
<dbReference type="Pfam" id="PF14555">
    <property type="entry name" value="UBA_4"/>
    <property type="match status" value="1"/>
</dbReference>
<reference evidence="1 2" key="1">
    <citation type="submission" date="2024-08" db="EMBL/GenBank/DDBJ databases">
        <title>Gnathostoma spinigerum genome.</title>
        <authorList>
            <person name="Gonzalez-Bertolin B."/>
            <person name="Monzon S."/>
            <person name="Zaballos A."/>
            <person name="Jimenez P."/>
            <person name="Dekumyoy P."/>
            <person name="Varona S."/>
            <person name="Cuesta I."/>
            <person name="Sumanam S."/>
            <person name="Adisakwattana P."/>
            <person name="Gasser R.B."/>
            <person name="Hernandez-Gonzalez A."/>
            <person name="Young N.D."/>
            <person name="Perteguer M.J."/>
        </authorList>
    </citation>
    <scope>NUCLEOTIDE SEQUENCE [LARGE SCALE GENOMIC DNA]</scope>
    <source>
        <strain evidence="1">AL3</strain>
        <tissue evidence="1">Liver</tissue>
    </source>
</reference>
<organism evidence="1 2">
    <name type="scientific">Gnathostoma spinigerum</name>
    <dbReference type="NCBI Taxonomy" id="75299"/>
    <lineage>
        <taxon>Eukaryota</taxon>
        <taxon>Metazoa</taxon>
        <taxon>Ecdysozoa</taxon>
        <taxon>Nematoda</taxon>
        <taxon>Chromadorea</taxon>
        <taxon>Rhabditida</taxon>
        <taxon>Spirurina</taxon>
        <taxon>Gnathostomatomorpha</taxon>
        <taxon>Gnathostomatoidea</taxon>
        <taxon>Gnathostomatidae</taxon>
        <taxon>Gnathostoma</taxon>
    </lineage>
</organism>
<gene>
    <name evidence="1" type="ORF">AB6A40_011670</name>
</gene>
<keyword evidence="2" id="KW-1185">Reference proteome</keyword>
<evidence type="ECO:0000313" key="1">
    <source>
        <dbReference type="EMBL" id="MFH4984961.1"/>
    </source>
</evidence>
<protein>
    <recommendedName>
        <fullName evidence="3">UBA domain-containing protein</fullName>
    </recommendedName>
</protein>
<dbReference type="SUPFAM" id="SSF46934">
    <property type="entry name" value="UBA-like"/>
    <property type="match status" value="1"/>
</dbReference>